<accession>H3ZA56</accession>
<feature type="chain" id="PRO_5003591599" evidence="1">
    <location>
        <begin position="20"/>
        <end position="166"/>
    </location>
</feature>
<keyword evidence="1" id="KW-0732">Signal</keyword>
<reference evidence="2 3" key="1">
    <citation type="journal article" date="2012" name="J. Bacteriol.">
        <title>Genome Sequence of Extracellular-Protease-Producing Alishewanella jeotgali Isolated from Traditional Korean Fermented Seafood.</title>
        <authorList>
            <person name="Jung J."/>
            <person name="Chun J."/>
            <person name="Park W."/>
        </authorList>
    </citation>
    <scope>NUCLEOTIDE SEQUENCE [LARGE SCALE GENOMIC DNA]</scope>
    <source>
        <strain evidence="2 3">KCTC 22429</strain>
    </source>
</reference>
<dbReference type="RefSeq" id="WP_008608453.1">
    <property type="nucleotide sequence ID" value="NZ_AHTH01000003.1"/>
</dbReference>
<keyword evidence="3" id="KW-1185">Reference proteome</keyword>
<gene>
    <name evidence="2" type="ORF">AJE_01039</name>
</gene>
<evidence type="ECO:0000313" key="2">
    <source>
        <dbReference type="EMBL" id="EHR42558.1"/>
    </source>
</evidence>
<dbReference type="STRING" id="1129374.AJE_01039"/>
<protein>
    <submittedName>
        <fullName evidence="2">Uncharacterized protein</fullName>
    </submittedName>
</protein>
<organism evidence="2 3">
    <name type="scientific">Alishewanella jeotgali KCTC 22429</name>
    <dbReference type="NCBI Taxonomy" id="1129374"/>
    <lineage>
        <taxon>Bacteria</taxon>
        <taxon>Pseudomonadati</taxon>
        <taxon>Pseudomonadota</taxon>
        <taxon>Gammaproteobacteria</taxon>
        <taxon>Alteromonadales</taxon>
        <taxon>Alteromonadaceae</taxon>
        <taxon>Alishewanella</taxon>
    </lineage>
</organism>
<proteinExistence type="predicted"/>
<dbReference type="AlphaFoldDB" id="H3ZA56"/>
<comment type="caution">
    <text evidence="2">The sequence shown here is derived from an EMBL/GenBank/DDBJ whole genome shotgun (WGS) entry which is preliminary data.</text>
</comment>
<evidence type="ECO:0000256" key="1">
    <source>
        <dbReference type="SAM" id="SignalP"/>
    </source>
</evidence>
<dbReference type="EMBL" id="AHTH01000003">
    <property type="protein sequence ID" value="EHR42558.1"/>
    <property type="molecule type" value="Genomic_DNA"/>
</dbReference>
<evidence type="ECO:0000313" key="3">
    <source>
        <dbReference type="Proteomes" id="UP000012046"/>
    </source>
</evidence>
<feature type="signal peptide" evidence="1">
    <location>
        <begin position="1"/>
        <end position="19"/>
    </location>
</feature>
<dbReference type="Proteomes" id="UP000012046">
    <property type="component" value="Unassembled WGS sequence"/>
</dbReference>
<dbReference type="PATRIC" id="fig|1129374.4.peg.211"/>
<name>H3ZA56_9ALTE</name>
<sequence>MLKRLSLLGALFFSAAILSQTPGEPVQYLLSEINGSSTNQLALTDGSLWRLTAPRALARGSAILISGRNLRTGNVQALSGGFQFDLSYQDGQLPAQQGYKLQLIASQQDGKQLLLENNIRLWVLDADRLESRHFRGTAEVILSADGQQLIYLPNLKKVQVRQVATP</sequence>